<gene>
    <name evidence="1" type="ORF">RNAN_1951</name>
</gene>
<name>I1DY35_9GAMM</name>
<dbReference type="PANTHER" id="PTHR11102">
    <property type="entry name" value="SEL-1-LIKE PROTEIN"/>
    <property type="match status" value="1"/>
</dbReference>
<evidence type="ECO:0008006" key="3">
    <source>
        <dbReference type="Google" id="ProtNLM"/>
    </source>
</evidence>
<dbReference type="Pfam" id="PF08238">
    <property type="entry name" value="Sel1"/>
    <property type="match status" value="4"/>
</dbReference>
<dbReference type="EMBL" id="BAFK01000009">
    <property type="protein sequence ID" value="GAB58963.1"/>
    <property type="molecule type" value="Genomic_DNA"/>
</dbReference>
<dbReference type="STRING" id="562729.RNAN_1951"/>
<evidence type="ECO:0000313" key="1">
    <source>
        <dbReference type="EMBL" id="GAB58963.1"/>
    </source>
</evidence>
<organism evidence="1 2">
    <name type="scientific">Rheinheimera nanhaiensis E407-8</name>
    <dbReference type="NCBI Taxonomy" id="562729"/>
    <lineage>
        <taxon>Bacteria</taxon>
        <taxon>Pseudomonadati</taxon>
        <taxon>Pseudomonadota</taxon>
        <taxon>Gammaproteobacteria</taxon>
        <taxon>Chromatiales</taxon>
        <taxon>Chromatiaceae</taxon>
        <taxon>Rheinheimera</taxon>
    </lineage>
</organism>
<dbReference type="SUPFAM" id="SSF81901">
    <property type="entry name" value="HCP-like"/>
    <property type="match status" value="1"/>
</dbReference>
<dbReference type="Gene3D" id="1.25.40.10">
    <property type="entry name" value="Tetratricopeptide repeat domain"/>
    <property type="match status" value="2"/>
</dbReference>
<dbReference type="AlphaFoldDB" id="I1DY35"/>
<accession>I1DY35</accession>
<comment type="caution">
    <text evidence="1">The sequence shown here is derived from an EMBL/GenBank/DDBJ whole genome shotgun (WGS) entry which is preliminary data.</text>
</comment>
<proteinExistence type="predicted"/>
<dbReference type="InterPro" id="IPR050767">
    <property type="entry name" value="Sel1_AlgK"/>
</dbReference>
<protein>
    <recommendedName>
        <fullName evidence="3">Sel1 repeat family protein</fullName>
    </recommendedName>
</protein>
<dbReference type="Proteomes" id="UP000004374">
    <property type="component" value="Unassembled WGS sequence"/>
</dbReference>
<dbReference type="SMART" id="SM00671">
    <property type="entry name" value="SEL1"/>
    <property type="match status" value="4"/>
</dbReference>
<dbReference type="PANTHER" id="PTHR11102:SF160">
    <property type="entry name" value="ERAD-ASSOCIATED E3 UBIQUITIN-PROTEIN LIGASE COMPONENT HRD3"/>
    <property type="match status" value="1"/>
</dbReference>
<dbReference type="InterPro" id="IPR011990">
    <property type="entry name" value="TPR-like_helical_dom_sf"/>
</dbReference>
<evidence type="ECO:0000313" key="2">
    <source>
        <dbReference type="Proteomes" id="UP000004374"/>
    </source>
</evidence>
<reference evidence="1 2" key="1">
    <citation type="journal article" date="2012" name="J. Bacteriol.">
        <title>Genome Sequence of the Protease-Producing Bacterium Rheinheimera nanhaiensis E407-8T, Isolated from Deep-Sea Sediment of the South China Sea.</title>
        <authorList>
            <person name="Zhang X.-Y."/>
            <person name="Zhang Y.-J."/>
            <person name="Qin Q.-L."/>
            <person name="Xie B.-B."/>
            <person name="Chen X.-L."/>
            <person name="Zhou B.-C."/>
            <person name="Zhang Y.-Z."/>
        </authorList>
    </citation>
    <scope>NUCLEOTIDE SEQUENCE [LARGE SCALE GENOMIC DNA]</scope>
    <source>
        <strain evidence="1 2">E407-8</strain>
    </source>
</reference>
<dbReference type="InterPro" id="IPR006597">
    <property type="entry name" value="Sel1-like"/>
</dbReference>
<sequence length="218" mass="23775">MAVAENSEAVNAAQHAFYNGDYTKAKAGFLLAAEQGSVEAEYYLGLIAKNEPKNADYQAALSHFTNAAALNHAQAMWELGVLYENGEGVNQNQFTALDWFRKSEFASAIEAPDSFYVTGNNGELNEVSVSQYIQHLTQQAQSGLTDAKFALAKIYDAGVIVKADLPQAFNWYLSAATDGHTKAAQLVSYFYCRGISVPRSPEKANAWLEISGYSTECD</sequence>
<keyword evidence="2" id="KW-1185">Reference proteome</keyword>